<dbReference type="GO" id="GO:0005737">
    <property type="term" value="C:cytoplasm"/>
    <property type="evidence" value="ECO:0007669"/>
    <property type="project" value="TreeGrafter"/>
</dbReference>
<dbReference type="EMBL" id="FZOK01000010">
    <property type="protein sequence ID" value="SNS48248.1"/>
    <property type="molecule type" value="Genomic_DNA"/>
</dbReference>
<dbReference type="InterPro" id="IPR013785">
    <property type="entry name" value="Aldolase_TIM"/>
</dbReference>
<protein>
    <submittedName>
        <fullName evidence="4">Thiamine-phosphate pyrophosphorylase</fullName>
    </submittedName>
</protein>
<proteinExistence type="predicted"/>
<dbReference type="OrthoDB" id="194683at2"/>
<dbReference type="GO" id="GO:0009228">
    <property type="term" value="P:thiamine biosynthetic process"/>
    <property type="evidence" value="ECO:0007669"/>
    <property type="project" value="UniProtKB-KW"/>
</dbReference>
<dbReference type="SUPFAM" id="SSF51391">
    <property type="entry name" value="Thiamin phosphate synthase"/>
    <property type="match status" value="1"/>
</dbReference>
<sequence length="204" mass="23026">MELIVISYPKPVPNEADNINLLMEAGLGLFHLRKPESDLESVANLLSQIDPQYYDRIAIHQHHGLAAEFGLKRLHFTENHREKVSLKALQEIKGNGLITSTSIHDLYLLNSLDQFDYTFFSPVFDSISKQGYSSSLESGFRLEKPIGSPKVFALGGVELKNISQVKSMKFDGAAVLGTIWNQEEEERIEVLKGLMETCRNLYSR</sequence>
<organism evidence="4 5">
    <name type="scientific">Belliella buryatensis</name>
    <dbReference type="NCBI Taxonomy" id="1500549"/>
    <lineage>
        <taxon>Bacteria</taxon>
        <taxon>Pseudomonadati</taxon>
        <taxon>Bacteroidota</taxon>
        <taxon>Cytophagia</taxon>
        <taxon>Cytophagales</taxon>
        <taxon>Cyclobacteriaceae</taxon>
        <taxon>Belliella</taxon>
    </lineage>
</organism>
<dbReference type="Proteomes" id="UP000198480">
    <property type="component" value="Unassembled WGS sequence"/>
</dbReference>
<evidence type="ECO:0000313" key="5">
    <source>
        <dbReference type="Proteomes" id="UP000198480"/>
    </source>
</evidence>
<keyword evidence="2" id="KW-0784">Thiamine biosynthesis</keyword>
<dbReference type="PANTHER" id="PTHR20857">
    <property type="entry name" value="THIAMINE-PHOSPHATE PYROPHOSPHORYLASE"/>
    <property type="match status" value="1"/>
</dbReference>
<dbReference type="RefSeq" id="WP_089241110.1">
    <property type="nucleotide sequence ID" value="NZ_FZOK01000010.1"/>
</dbReference>
<name>A0A239EVE6_9BACT</name>
<gene>
    <name evidence="4" type="ORF">SAMN06295967_110129</name>
</gene>
<dbReference type="InterPro" id="IPR022998">
    <property type="entry name" value="ThiamineP_synth_TenI"/>
</dbReference>
<evidence type="ECO:0000313" key="4">
    <source>
        <dbReference type="EMBL" id="SNS48248.1"/>
    </source>
</evidence>
<dbReference type="Pfam" id="PF02581">
    <property type="entry name" value="TMP-TENI"/>
    <property type="match status" value="1"/>
</dbReference>
<dbReference type="PANTHER" id="PTHR20857:SF15">
    <property type="entry name" value="THIAMINE-PHOSPHATE SYNTHASE"/>
    <property type="match status" value="1"/>
</dbReference>
<dbReference type="CDD" id="cd00564">
    <property type="entry name" value="TMP_TenI"/>
    <property type="match status" value="1"/>
</dbReference>
<dbReference type="Gene3D" id="3.20.20.70">
    <property type="entry name" value="Aldolase class I"/>
    <property type="match status" value="1"/>
</dbReference>
<keyword evidence="5" id="KW-1185">Reference proteome</keyword>
<reference evidence="5" key="1">
    <citation type="submission" date="2017-06" db="EMBL/GenBank/DDBJ databases">
        <authorList>
            <person name="Varghese N."/>
            <person name="Submissions S."/>
        </authorList>
    </citation>
    <scope>NUCLEOTIDE SEQUENCE [LARGE SCALE GENOMIC DNA]</scope>
    <source>
        <strain evidence="5">5C</strain>
    </source>
</reference>
<dbReference type="InterPro" id="IPR036206">
    <property type="entry name" value="ThiamineP_synth_sf"/>
</dbReference>
<evidence type="ECO:0000259" key="3">
    <source>
        <dbReference type="Pfam" id="PF02581"/>
    </source>
</evidence>
<evidence type="ECO:0000256" key="1">
    <source>
        <dbReference type="ARBA" id="ARBA00004948"/>
    </source>
</evidence>
<accession>A0A239EVE6</accession>
<feature type="domain" description="Thiamine phosphate synthase/TenI" evidence="3">
    <location>
        <begin position="16"/>
        <end position="179"/>
    </location>
</feature>
<comment type="pathway">
    <text evidence="1">Cofactor biosynthesis; thiamine diphosphate biosynthesis.</text>
</comment>
<dbReference type="AlphaFoldDB" id="A0A239EVE6"/>
<evidence type="ECO:0000256" key="2">
    <source>
        <dbReference type="ARBA" id="ARBA00022977"/>
    </source>
</evidence>
<dbReference type="GO" id="GO:0004789">
    <property type="term" value="F:thiamine-phosphate diphosphorylase activity"/>
    <property type="evidence" value="ECO:0007669"/>
    <property type="project" value="TreeGrafter"/>
</dbReference>